<organism evidence="1 2">
    <name type="scientific">Lentinula lateritia</name>
    <dbReference type="NCBI Taxonomy" id="40482"/>
    <lineage>
        <taxon>Eukaryota</taxon>
        <taxon>Fungi</taxon>
        <taxon>Dikarya</taxon>
        <taxon>Basidiomycota</taxon>
        <taxon>Agaricomycotina</taxon>
        <taxon>Agaricomycetes</taxon>
        <taxon>Agaricomycetidae</taxon>
        <taxon>Agaricales</taxon>
        <taxon>Marasmiineae</taxon>
        <taxon>Omphalotaceae</taxon>
        <taxon>Lentinula</taxon>
    </lineage>
</organism>
<reference evidence="1" key="2">
    <citation type="journal article" date="2023" name="Proc. Natl. Acad. Sci. U.S.A.">
        <title>A global phylogenomic analysis of the shiitake genus Lentinula.</title>
        <authorList>
            <person name="Sierra-Patev S."/>
            <person name="Min B."/>
            <person name="Naranjo-Ortiz M."/>
            <person name="Looney B."/>
            <person name="Konkel Z."/>
            <person name="Slot J.C."/>
            <person name="Sakamoto Y."/>
            <person name="Steenwyk J.L."/>
            <person name="Rokas A."/>
            <person name="Carro J."/>
            <person name="Camarero S."/>
            <person name="Ferreira P."/>
            <person name="Molpeceres G."/>
            <person name="Ruiz-Duenas F.J."/>
            <person name="Serrano A."/>
            <person name="Henrissat B."/>
            <person name="Drula E."/>
            <person name="Hughes K.W."/>
            <person name="Mata J.L."/>
            <person name="Ishikawa N.K."/>
            <person name="Vargas-Isla R."/>
            <person name="Ushijima S."/>
            <person name="Smith C.A."/>
            <person name="Donoghue J."/>
            <person name="Ahrendt S."/>
            <person name="Andreopoulos W."/>
            <person name="He G."/>
            <person name="LaButti K."/>
            <person name="Lipzen A."/>
            <person name="Ng V."/>
            <person name="Riley R."/>
            <person name="Sandor L."/>
            <person name="Barry K."/>
            <person name="Martinez A.T."/>
            <person name="Xiao Y."/>
            <person name="Gibbons J.G."/>
            <person name="Terashima K."/>
            <person name="Grigoriev I.V."/>
            <person name="Hibbett D."/>
        </authorList>
    </citation>
    <scope>NUCLEOTIDE SEQUENCE</scope>
    <source>
        <strain evidence="1">Sp2 HRB7682 ss15</strain>
    </source>
</reference>
<evidence type="ECO:0000313" key="2">
    <source>
        <dbReference type="Proteomes" id="UP001150238"/>
    </source>
</evidence>
<gene>
    <name evidence="1" type="ORF">C8J55DRAFT_488287</name>
</gene>
<name>A0A9W9AK10_9AGAR</name>
<evidence type="ECO:0000313" key="1">
    <source>
        <dbReference type="EMBL" id="KAJ4484376.1"/>
    </source>
</evidence>
<sequence length="349" mass="39752">MSSAQIELFSTSQPNECSNASMDKVDYATLKYTPNVKAYQAPNNDFQTAQYSASYTEVNLLAETYLSQSTAPLTNPLLTSKCGTELSQMISYESEVLLFDVWIKRLTTHMCLAESTISIYDASKPYLFNNKLPHYIDVAILEQCGFTEWTMLKRVSQFHYRNICTFIDARFLYQLERYVKEAVPLFRMLDNTRSLIAGQFFLKFLNLFVPNRNVEPPLLIFAPNDTQQAWLIFAEYNEMLASITAVPVIFEEFCSSYMEIKGLRNTRIRVLFGKTKSALPLILASTETMGYGFLNSKGLYMGYPLDVLNKVCGGRWVIVQEVAIHGGQWASLLNFSALFKYSRRSVAGK</sequence>
<dbReference type="AlphaFoldDB" id="A0A9W9AK10"/>
<protein>
    <submittedName>
        <fullName evidence="1">Uncharacterized protein</fullName>
    </submittedName>
</protein>
<proteinExistence type="predicted"/>
<dbReference type="Proteomes" id="UP001150238">
    <property type="component" value="Unassembled WGS sequence"/>
</dbReference>
<comment type="caution">
    <text evidence="1">The sequence shown here is derived from an EMBL/GenBank/DDBJ whole genome shotgun (WGS) entry which is preliminary data.</text>
</comment>
<reference evidence="1" key="1">
    <citation type="submission" date="2022-08" db="EMBL/GenBank/DDBJ databases">
        <authorList>
            <consortium name="DOE Joint Genome Institute"/>
            <person name="Min B."/>
            <person name="Riley R."/>
            <person name="Sierra-Patev S."/>
            <person name="Naranjo-Ortiz M."/>
            <person name="Looney B."/>
            <person name="Konkel Z."/>
            <person name="Slot J.C."/>
            <person name="Sakamoto Y."/>
            <person name="Steenwyk J.L."/>
            <person name="Rokas A."/>
            <person name="Carro J."/>
            <person name="Camarero S."/>
            <person name="Ferreira P."/>
            <person name="Molpeceres G."/>
            <person name="Ruiz-Duenas F.J."/>
            <person name="Serrano A."/>
            <person name="Henrissat B."/>
            <person name="Drula E."/>
            <person name="Hughes K.W."/>
            <person name="Mata J.L."/>
            <person name="Ishikawa N.K."/>
            <person name="Vargas-Isla R."/>
            <person name="Ushijima S."/>
            <person name="Smith C.A."/>
            <person name="Ahrendt S."/>
            <person name="Andreopoulos W."/>
            <person name="He G."/>
            <person name="Labutti K."/>
            <person name="Lipzen A."/>
            <person name="Ng V."/>
            <person name="Sandor L."/>
            <person name="Barry K."/>
            <person name="Martinez A.T."/>
            <person name="Xiao Y."/>
            <person name="Gibbons J.G."/>
            <person name="Terashima K."/>
            <person name="Hibbett D.S."/>
            <person name="Grigoriev I.V."/>
        </authorList>
    </citation>
    <scope>NUCLEOTIDE SEQUENCE</scope>
    <source>
        <strain evidence="1">Sp2 HRB7682 ss15</strain>
    </source>
</reference>
<dbReference type="EMBL" id="JANVFS010000012">
    <property type="protein sequence ID" value="KAJ4484376.1"/>
    <property type="molecule type" value="Genomic_DNA"/>
</dbReference>
<accession>A0A9W9AK10</accession>